<protein>
    <submittedName>
        <fullName evidence="2">TM223 protein</fullName>
    </submittedName>
</protein>
<dbReference type="GO" id="GO:0005739">
    <property type="term" value="C:mitochondrion"/>
    <property type="evidence" value="ECO:0007669"/>
    <property type="project" value="TreeGrafter"/>
</dbReference>
<evidence type="ECO:0000313" key="2">
    <source>
        <dbReference type="EMBL" id="NXQ79875.1"/>
    </source>
</evidence>
<dbReference type="PANTHER" id="PTHR14549:SF2">
    <property type="entry name" value="TRANSMEMBRANE PROTEIN 223"/>
    <property type="match status" value="1"/>
</dbReference>
<dbReference type="InterPro" id="IPR045325">
    <property type="entry name" value="TMEM70/TMEM186/TMEM223"/>
</dbReference>
<feature type="transmembrane region" description="Helical" evidence="1">
    <location>
        <begin position="69"/>
        <end position="88"/>
    </location>
</feature>
<organism evidence="2 3">
    <name type="scientific">Nyctibius grandis</name>
    <name type="common">Great potoo</name>
    <dbReference type="NCBI Taxonomy" id="48427"/>
    <lineage>
        <taxon>Eukaryota</taxon>
        <taxon>Metazoa</taxon>
        <taxon>Chordata</taxon>
        <taxon>Craniata</taxon>
        <taxon>Vertebrata</taxon>
        <taxon>Euteleostomi</taxon>
        <taxon>Archelosauria</taxon>
        <taxon>Archosauria</taxon>
        <taxon>Dinosauria</taxon>
        <taxon>Saurischia</taxon>
        <taxon>Theropoda</taxon>
        <taxon>Coelurosauria</taxon>
        <taxon>Aves</taxon>
        <taxon>Neognathae</taxon>
        <taxon>Neoaves</taxon>
        <taxon>Strisores</taxon>
        <taxon>Caprimulgiformes</taxon>
        <taxon>Nyctibiidae</taxon>
        <taxon>Nyctibius</taxon>
    </lineage>
</organism>
<dbReference type="GO" id="GO:0007399">
    <property type="term" value="P:nervous system development"/>
    <property type="evidence" value="ECO:0007669"/>
    <property type="project" value="TreeGrafter"/>
</dbReference>
<reference evidence="2 3" key="1">
    <citation type="submission" date="2019-09" db="EMBL/GenBank/DDBJ databases">
        <title>Bird 10,000 Genomes (B10K) Project - Family phase.</title>
        <authorList>
            <person name="Zhang G."/>
        </authorList>
    </citation>
    <scope>NUCLEOTIDE SEQUENCE [LARGE SCALE GENOMIC DNA]</scope>
    <source>
        <strain evidence="2">B10K-DU-001-56</strain>
        <tissue evidence="2">Muscle</tissue>
    </source>
</reference>
<keyword evidence="1" id="KW-0472">Membrane</keyword>
<gene>
    <name evidence="2" type="primary">Tmem223</name>
    <name evidence="2" type="ORF">NYCGRA_R14702</name>
</gene>
<keyword evidence="3" id="KW-1185">Reference proteome</keyword>
<evidence type="ECO:0000313" key="3">
    <source>
        <dbReference type="Proteomes" id="UP000567826"/>
    </source>
</evidence>
<proteinExistence type="predicted"/>
<dbReference type="Proteomes" id="UP000567826">
    <property type="component" value="Unassembled WGS sequence"/>
</dbReference>
<dbReference type="PANTHER" id="PTHR14549">
    <property type="entry name" value="TRANSMEMBRANE PROTEIN 223"/>
    <property type="match status" value="1"/>
</dbReference>
<feature type="transmembrane region" description="Helical" evidence="1">
    <location>
        <begin position="20"/>
        <end position="38"/>
    </location>
</feature>
<accession>A0A7L2G0D7</accession>
<dbReference type="EMBL" id="VWYG01002318">
    <property type="protein sequence ID" value="NXQ79875.1"/>
    <property type="molecule type" value="Genomic_DNA"/>
</dbReference>
<feature type="non-terminal residue" evidence="2">
    <location>
        <position position="1"/>
    </location>
</feature>
<feature type="non-terminal residue" evidence="2">
    <location>
        <position position="174"/>
    </location>
</feature>
<sequence length="174" mass="19304">LEVAAVPRDVVLFRHDRDRFFRLVGFFCAGQGLFWAYLAHFAFTALRPARAPGPGPGPDDPLRPRDNKWRFGFTASCLTLAAGCLFPLRAVRRVTLLRGGTEVTIGTHGPWGLGRGPAFTVPLRHVSCRAHRSEVPATVPLKVKGRPFFFLLDKGGQLRPPRLFDVTVGAYRKL</sequence>
<keyword evidence="1" id="KW-0812">Transmembrane</keyword>
<dbReference type="InterPro" id="IPR026100">
    <property type="entry name" value="Tmem223"/>
</dbReference>
<name>A0A7L2G0D7_NYCGR</name>
<dbReference type="AlphaFoldDB" id="A0A7L2G0D7"/>
<comment type="caution">
    <text evidence="2">The sequence shown here is derived from an EMBL/GenBank/DDBJ whole genome shotgun (WGS) entry which is preliminary data.</text>
</comment>
<keyword evidence="1" id="KW-1133">Transmembrane helix</keyword>
<dbReference type="OrthoDB" id="5950063at2759"/>
<dbReference type="Pfam" id="PF06979">
    <property type="entry name" value="TMEM70"/>
    <property type="match status" value="1"/>
</dbReference>
<evidence type="ECO:0000256" key="1">
    <source>
        <dbReference type="SAM" id="Phobius"/>
    </source>
</evidence>